<feature type="signal peptide" evidence="1">
    <location>
        <begin position="1"/>
        <end position="48"/>
    </location>
</feature>
<sequence length="153" mass="16772">MEYVITSYSQNFSSLIFSNFKIRNEWIKNMKKTLVLILSGLAALNVHASSLTTTHAGSGQNWYGPFTLTRVANYWDGAAKMTLHVAETPKTGCATTDTKKMATYYAGTKAYADGFFSAAAAAQAQDKKVLLLLDRACDSRYGLNIHGIEILSD</sequence>
<proteinExistence type="predicted"/>
<dbReference type="Proteomes" id="UP000326789">
    <property type="component" value="Unassembled WGS sequence"/>
</dbReference>
<dbReference type="EMBL" id="VWSE01000010">
    <property type="protein sequence ID" value="KAB0285347.1"/>
    <property type="molecule type" value="Genomic_DNA"/>
</dbReference>
<evidence type="ECO:0000313" key="2">
    <source>
        <dbReference type="EMBL" id="KAB0285347.1"/>
    </source>
</evidence>
<organism evidence="2 3">
    <name type="scientific">Vibrio fortis</name>
    <dbReference type="NCBI Taxonomy" id="212667"/>
    <lineage>
        <taxon>Bacteria</taxon>
        <taxon>Pseudomonadati</taxon>
        <taxon>Pseudomonadota</taxon>
        <taxon>Gammaproteobacteria</taxon>
        <taxon>Vibrionales</taxon>
        <taxon>Vibrionaceae</taxon>
        <taxon>Vibrio</taxon>
    </lineage>
</organism>
<name>A0A5N3QSZ3_9VIBR</name>
<feature type="chain" id="PRO_5024276274" evidence="1">
    <location>
        <begin position="49"/>
        <end position="153"/>
    </location>
</feature>
<protein>
    <submittedName>
        <fullName evidence="2">Uncharacterized protein</fullName>
    </submittedName>
</protein>
<accession>A0A5N3QSZ3</accession>
<evidence type="ECO:0000313" key="3">
    <source>
        <dbReference type="Proteomes" id="UP000326789"/>
    </source>
</evidence>
<dbReference type="AlphaFoldDB" id="A0A5N3QSZ3"/>
<comment type="caution">
    <text evidence="2">The sequence shown here is derived from an EMBL/GenBank/DDBJ whole genome shotgun (WGS) entry which is preliminary data.</text>
</comment>
<evidence type="ECO:0000256" key="1">
    <source>
        <dbReference type="SAM" id="SignalP"/>
    </source>
</evidence>
<keyword evidence="1" id="KW-0732">Signal</keyword>
<gene>
    <name evidence="2" type="ORF">F2P58_22770</name>
</gene>
<reference evidence="2 3" key="1">
    <citation type="submission" date="2019-09" db="EMBL/GenBank/DDBJ databases">
        <title>Whole genome sequence of Vibrio fortis.</title>
        <authorList>
            <person name="Das S.K."/>
        </authorList>
    </citation>
    <scope>NUCLEOTIDE SEQUENCE [LARGE SCALE GENOMIC DNA]</scope>
    <source>
        <strain evidence="2 3">AN60</strain>
    </source>
</reference>
<dbReference type="RefSeq" id="WP_150873058.1">
    <property type="nucleotide sequence ID" value="NZ_VWSE01000010.1"/>
</dbReference>